<evidence type="ECO:0000313" key="2">
    <source>
        <dbReference type="EMBL" id="XDQ54731.1"/>
    </source>
</evidence>
<gene>
    <name evidence="2" type="ORF">AB5J53_25255</name>
</gene>
<feature type="region of interest" description="Disordered" evidence="1">
    <location>
        <begin position="34"/>
        <end position="71"/>
    </location>
</feature>
<feature type="compositionally biased region" description="Basic residues" evidence="1">
    <location>
        <begin position="61"/>
        <end position="71"/>
    </location>
</feature>
<evidence type="ECO:0000256" key="1">
    <source>
        <dbReference type="SAM" id="MobiDB-lite"/>
    </source>
</evidence>
<proteinExistence type="predicted"/>
<protein>
    <submittedName>
        <fullName evidence="2">Uncharacterized protein</fullName>
    </submittedName>
</protein>
<dbReference type="AlphaFoldDB" id="A0AB39RJH5"/>
<reference evidence="2" key="1">
    <citation type="submission" date="2024-07" db="EMBL/GenBank/DDBJ databases">
        <authorList>
            <person name="Yu S.T."/>
        </authorList>
    </citation>
    <scope>NUCLEOTIDE SEQUENCE</scope>
    <source>
        <strain evidence="2">R41</strain>
    </source>
</reference>
<organism evidence="2">
    <name type="scientific">Streptomyces sp. R41</name>
    <dbReference type="NCBI Taxonomy" id="3238632"/>
    <lineage>
        <taxon>Bacteria</taxon>
        <taxon>Bacillati</taxon>
        <taxon>Actinomycetota</taxon>
        <taxon>Actinomycetes</taxon>
        <taxon>Kitasatosporales</taxon>
        <taxon>Streptomycetaceae</taxon>
        <taxon>Streptomyces</taxon>
    </lineage>
</organism>
<dbReference type="EMBL" id="CP163443">
    <property type="protein sequence ID" value="XDQ54731.1"/>
    <property type="molecule type" value="Genomic_DNA"/>
</dbReference>
<sequence length="71" mass="7967">METFTTVIVLLAMIALGAFAIQLFTTSHDDRVVTLPSGRSRPPDKGPRRTTAARSAMSGLRRLRPWRRTEK</sequence>
<accession>A0AB39RJH5</accession>
<name>A0AB39RJH5_9ACTN</name>
<dbReference type="RefSeq" id="WP_369247930.1">
    <property type="nucleotide sequence ID" value="NZ_CP163443.1"/>
</dbReference>